<evidence type="ECO:0000256" key="1">
    <source>
        <dbReference type="ARBA" id="ARBA00022908"/>
    </source>
</evidence>
<evidence type="ECO:0000259" key="6">
    <source>
        <dbReference type="PROSITE" id="PS51900"/>
    </source>
</evidence>
<reference evidence="8" key="1">
    <citation type="submission" date="2015-11" db="EMBL/GenBank/DDBJ databases">
        <title>Complete genome sequence of a polyethylene-glycol degrader Sphingopyxis macrogoltabida 203N (NBRC 111659).</title>
        <authorList>
            <person name="Yoshiyuki O."/>
            <person name="Shouta N."/>
            <person name="Nagata Y."/>
            <person name="Numata M."/>
            <person name="Tsuchikane K."/>
            <person name="Hosoyama A."/>
            <person name="Yamazoe A."/>
            <person name="Tsuda M."/>
            <person name="Fujita N."/>
            <person name="Kawai F."/>
        </authorList>
    </citation>
    <scope>NUCLEOTIDE SEQUENCE [LARGE SCALE GENOMIC DNA]</scope>
    <source>
        <strain evidence="8">203N</strain>
    </source>
</reference>
<dbReference type="InterPro" id="IPR002104">
    <property type="entry name" value="Integrase_catalytic"/>
</dbReference>
<feature type="domain" description="Tyr recombinase" evidence="5">
    <location>
        <begin position="161"/>
        <end position="331"/>
    </location>
</feature>
<dbReference type="Proteomes" id="UP000076088">
    <property type="component" value="Chromosome"/>
</dbReference>
<dbReference type="PROSITE" id="PS51900">
    <property type="entry name" value="CB"/>
    <property type="match status" value="1"/>
</dbReference>
<keyword evidence="1" id="KW-0229">DNA integration</keyword>
<evidence type="ECO:0000313" key="7">
    <source>
        <dbReference type="EMBL" id="AMU89951.1"/>
    </source>
</evidence>
<dbReference type="GO" id="GO:0006310">
    <property type="term" value="P:DNA recombination"/>
    <property type="evidence" value="ECO:0007669"/>
    <property type="project" value="UniProtKB-KW"/>
</dbReference>
<dbReference type="InterPro" id="IPR013762">
    <property type="entry name" value="Integrase-like_cat_sf"/>
</dbReference>
<dbReference type="KEGG" id="smaz:LH19_06825"/>
<dbReference type="PANTHER" id="PTHR30349:SF94">
    <property type="entry name" value="INTEGRASE_RECOMBINASE HI_1414-RELATED"/>
    <property type="match status" value="1"/>
</dbReference>
<feature type="domain" description="Core-binding (CB)" evidence="6">
    <location>
        <begin position="60"/>
        <end position="139"/>
    </location>
</feature>
<dbReference type="GO" id="GO:0003677">
    <property type="term" value="F:DNA binding"/>
    <property type="evidence" value="ECO:0007669"/>
    <property type="project" value="UniProtKB-UniRule"/>
</dbReference>
<evidence type="ECO:0000313" key="8">
    <source>
        <dbReference type="Proteomes" id="UP000076088"/>
    </source>
</evidence>
<dbReference type="InterPro" id="IPR044068">
    <property type="entry name" value="CB"/>
</dbReference>
<organism evidence="7 8">
    <name type="scientific">Sphingopyxis macrogoltabida</name>
    <name type="common">Sphingomonas macrogoltabidus</name>
    <dbReference type="NCBI Taxonomy" id="33050"/>
    <lineage>
        <taxon>Bacteria</taxon>
        <taxon>Pseudomonadati</taxon>
        <taxon>Pseudomonadota</taxon>
        <taxon>Alphaproteobacteria</taxon>
        <taxon>Sphingomonadales</taxon>
        <taxon>Sphingomonadaceae</taxon>
        <taxon>Sphingopyxis</taxon>
    </lineage>
</organism>
<sequence>MASIRQRGKKWHVEVYRLGIRKGKSFDTKRAAAAWAAVTEADITARHERGEYDTTGPGLRTVRDMMDRYLAEVTPSKRGVRNETARLRAFMRDPIANVSLASIAAPDIAAWRDRRLESVSSASVARDMNLMVSIFSRAVKEWHWLTANPCSGVQRPKDSPPRERRISDAEIAAICHACGFDRASDHLAVTKPQRVAVAFLFAIETAMRAGEICGLTGRDVSGSVARLDMTKNGYGRDVPLSSRALALLARLPATDGPLFDITAGTLDALFRKYRDKAMVTGLHFHDTRHEAISRLALKIDVLDLARMTGHRDIRMLMRYYHRSASDVAGQL</sequence>
<dbReference type="InterPro" id="IPR011010">
    <property type="entry name" value="DNA_brk_join_enz"/>
</dbReference>
<dbReference type="EMBL" id="CP013344">
    <property type="protein sequence ID" value="AMU89951.1"/>
    <property type="molecule type" value="Genomic_DNA"/>
</dbReference>
<dbReference type="SUPFAM" id="SSF56349">
    <property type="entry name" value="DNA breaking-rejoining enzymes"/>
    <property type="match status" value="1"/>
</dbReference>
<dbReference type="InterPro" id="IPR050090">
    <property type="entry name" value="Tyrosine_recombinase_XerCD"/>
</dbReference>
<dbReference type="GO" id="GO:0015074">
    <property type="term" value="P:DNA integration"/>
    <property type="evidence" value="ECO:0007669"/>
    <property type="project" value="UniProtKB-KW"/>
</dbReference>
<name>A0AAC8Z185_SPHMC</name>
<dbReference type="RefSeq" id="WP_054726140.1">
    <property type="nucleotide sequence ID" value="NZ_CP009429.1"/>
</dbReference>
<gene>
    <name evidence="7" type="ORF">ATM17_12980</name>
</gene>
<protein>
    <recommendedName>
        <fullName evidence="9">Integrase</fullName>
    </recommendedName>
</protein>
<dbReference type="PANTHER" id="PTHR30349">
    <property type="entry name" value="PHAGE INTEGRASE-RELATED"/>
    <property type="match status" value="1"/>
</dbReference>
<dbReference type="Gene3D" id="1.10.150.130">
    <property type="match status" value="1"/>
</dbReference>
<accession>A0AAC8Z185</accession>
<dbReference type="PROSITE" id="PS51898">
    <property type="entry name" value="TYR_RECOMBINASE"/>
    <property type="match status" value="1"/>
</dbReference>
<evidence type="ECO:0000259" key="5">
    <source>
        <dbReference type="PROSITE" id="PS51898"/>
    </source>
</evidence>
<keyword evidence="2 4" id="KW-0238">DNA-binding</keyword>
<evidence type="ECO:0008006" key="9">
    <source>
        <dbReference type="Google" id="ProtNLM"/>
    </source>
</evidence>
<dbReference type="InterPro" id="IPR010998">
    <property type="entry name" value="Integrase_recombinase_N"/>
</dbReference>
<evidence type="ECO:0000256" key="4">
    <source>
        <dbReference type="PROSITE-ProRule" id="PRU01248"/>
    </source>
</evidence>
<dbReference type="Gene3D" id="1.10.443.10">
    <property type="entry name" value="Intergrase catalytic core"/>
    <property type="match status" value="1"/>
</dbReference>
<dbReference type="Pfam" id="PF00589">
    <property type="entry name" value="Phage_integrase"/>
    <property type="match status" value="1"/>
</dbReference>
<proteinExistence type="predicted"/>
<dbReference type="AlphaFoldDB" id="A0AAC8Z185"/>
<evidence type="ECO:0000256" key="3">
    <source>
        <dbReference type="ARBA" id="ARBA00023172"/>
    </source>
</evidence>
<reference evidence="7 8" key="2">
    <citation type="journal article" date="2016" name="Genome Announc.">
        <title>Complete Genome Sequence of Sphingopyxis macrogoltabida Strain 203N (NBRC 111659), a Polyethylene Glycol Degrader.</title>
        <authorList>
            <person name="Ohtsubo Y."/>
            <person name="Nonoyama S."/>
            <person name="Nagata Y."/>
            <person name="Numata M."/>
            <person name="Tsuchikane K."/>
            <person name="Hosoyama A."/>
            <person name="Yamazoe A."/>
            <person name="Tsuda M."/>
            <person name="Fujita N."/>
            <person name="Kawai F."/>
        </authorList>
    </citation>
    <scope>NUCLEOTIDE SEQUENCE [LARGE SCALE GENOMIC DNA]</scope>
    <source>
        <strain evidence="7 8">203N</strain>
    </source>
</reference>
<keyword evidence="8" id="KW-1185">Reference proteome</keyword>
<keyword evidence="3" id="KW-0233">DNA recombination</keyword>
<evidence type="ECO:0000256" key="2">
    <source>
        <dbReference type="ARBA" id="ARBA00023125"/>
    </source>
</evidence>
<dbReference type="CDD" id="cd00796">
    <property type="entry name" value="INT_Rci_Hp1_C"/>
    <property type="match status" value="1"/>
</dbReference>